<dbReference type="PROSITE" id="PS50828">
    <property type="entry name" value="SMR"/>
    <property type="match status" value="1"/>
</dbReference>
<evidence type="ECO:0000313" key="9">
    <source>
        <dbReference type="EMBL" id="KAL2641824.1"/>
    </source>
</evidence>
<dbReference type="Gene3D" id="3.40.50.300">
    <property type="entry name" value="P-loop containing nucleotide triphosphate hydrolases"/>
    <property type="match status" value="1"/>
</dbReference>
<accession>A0ABD1Z4J5</accession>
<feature type="domain" description="Smr" evidence="8">
    <location>
        <begin position="919"/>
        <end position="990"/>
    </location>
</feature>
<dbReference type="InterPro" id="IPR027417">
    <property type="entry name" value="P-loop_NTPase"/>
</dbReference>
<dbReference type="PANTHER" id="PTHR48466">
    <property type="entry name" value="OS10G0509000 PROTEIN-RELATED"/>
    <property type="match status" value="1"/>
</dbReference>
<evidence type="ECO:0000256" key="1">
    <source>
        <dbReference type="ARBA" id="ARBA00022730"/>
    </source>
</evidence>
<protein>
    <recommendedName>
        <fullName evidence="8">Smr domain-containing protein</fullName>
    </recommendedName>
</protein>
<dbReference type="InterPro" id="IPR002625">
    <property type="entry name" value="Smr_dom"/>
</dbReference>
<dbReference type="SUPFAM" id="SSF52540">
    <property type="entry name" value="P-loop containing nucleoside triphosphate hydrolases"/>
    <property type="match status" value="1"/>
</dbReference>
<dbReference type="GO" id="GO:0005524">
    <property type="term" value="F:ATP binding"/>
    <property type="evidence" value="ECO:0007669"/>
    <property type="project" value="UniProtKB-KW"/>
</dbReference>
<dbReference type="InterPro" id="IPR005747">
    <property type="entry name" value="MutS2"/>
</dbReference>
<proteinExistence type="predicted"/>
<dbReference type="Proteomes" id="UP001605036">
    <property type="component" value="Unassembled WGS sequence"/>
</dbReference>
<dbReference type="InterPro" id="IPR036187">
    <property type="entry name" value="DNA_mismatch_repair_MutS_sf"/>
</dbReference>
<sequence>MSRTSSFLRSLTLDPLRQAFPEQDYWSMRYSNMKIISCRKNLTHDRLPGNVTFRFSPGVFSTRRFNVHSGFCSIRAVFQTDKETELGLGSGEDEETSDASFEWEEEVGEGYISQETLNLFEWPSICMQVAQFASTPMGTSIGLDGNLTIGTSQAQSEELLDQTAAAFAMVKPLDFSGIENLQGLVGDALSGNVGQIRDFISIRSTLIGVQNLYNQLFDSACESSNGRFTSLQSLLAGCDLCSDLVDDIEHSIDCTLETVLDRASPTLAAARLGRKENMRALESLLKETASWVVQQGGIDSVVITRRRARSCIAVRSSHKNLLPGGIVLDVSNTGTTSFMEPEPALKLNNDDMRLAGVEKAEELAVLERLTMKLVDKAEVIVDLMGRITVIDLACARASHAKWLESVRPLFHTSVQGIEAEFSDSVLLVDMEAIRHPLLLGSSRPKLPASEKVGVTQSALSRPLASSERNKALQEGFKPPVPIDIKVKSNIRIVTITGPNTGGKTATLKTLGVAALMAKAGMFLPAVGRPKLPWFDNVLADVGDEQSLERSLSTFSGHIRRLCSILATSTSRSLVLLDEVGGGTDPTEGAALATAVLRHLSDKVKLCIATTHSAELKVLKDQDSRFENASVEFDIKTLKPTYKVLWGIAGQSNALDIAESLGFDRQVLGRARELLFKMKPSQLGVRTVELLVPLVKQRDEQVGRARRALQVLESAKQLHQELKAAAVNLPKREVALKRMLSNVVEDDIAKCRSEVEEVIYKFQEAIDTESAPSIKELHGEIASVVEKYTVDNGLSTAIEFLPPAVRNARSSRSRTTVAESLTVGESVFVRRLSKSPVTVVEVSEDGKYVSVQLGSLKLQVKTSEVIRNRNAGSGSSPKSKQQVVDKANVVTSREVRRQVTTAAPDAERLEVAVQTSRNTLDLRGMRVDDAVRELNLALSSKSPGSVMFVVHGVGTGAVKEAALQVLRKHPYVAKFEDESITNQGCTVVYIK</sequence>
<organism evidence="9 10">
    <name type="scientific">Riccia fluitans</name>
    <dbReference type="NCBI Taxonomy" id="41844"/>
    <lineage>
        <taxon>Eukaryota</taxon>
        <taxon>Viridiplantae</taxon>
        <taxon>Streptophyta</taxon>
        <taxon>Embryophyta</taxon>
        <taxon>Marchantiophyta</taxon>
        <taxon>Marchantiopsida</taxon>
        <taxon>Marchantiidae</taxon>
        <taxon>Marchantiales</taxon>
        <taxon>Ricciaceae</taxon>
        <taxon>Riccia</taxon>
    </lineage>
</organism>
<reference evidence="9 10" key="1">
    <citation type="submission" date="2024-09" db="EMBL/GenBank/DDBJ databases">
        <title>Chromosome-scale assembly of Riccia fluitans.</title>
        <authorList>
            <person name="Paukszto L."/>
            <person name="Sawicki J."/>
            <person name="Karawczyk K."/>
            <person name="Piernik-Szablinska J."/>
            <person name="Szczecinska M."/>
            <person name="Mazdziarz M."/>
        </authorList>
    </citation>
    <scope>NUCLEOTIDE SEQUENCE [LARGE SCALE GENOMIC DNA]</scope>
    <source>
        <strain evidence="9">Rf_01</strain>
        <tissue evidence="9">Aerial parts of the thallus</tissue>
    </source>
</reference>
<dbReference type="Pfam" id="PF00488">
    <property type="entry name" value="MutS_V"/>
    <property type="match status" value="1"/>
</dbReference>
<evidence type="ECO:0000313" key="10">
    <source>
        <dbReference type="Proteomes" id="UP001605036"/>
    </source>
</evidence>
<dbReference type="SMART" id="SM00533">
    <property type="entry name" value="MUTSd"/>
    <property type="match status" value="1"/>
</dbReference>
<dbReference type="GO" id="GO:0016787">
    <property type="term" value="F:hydrolase activity"/>
    <property type="evidence" value="ECO:0007669"/>
    <property type="project" value="UniProtKB-KW"/>
</dbReference>
<dbReference type="AlphaFoldDB" id="A0ABD1Z4J5"/>
<dbReference type="InterPro" id="IPR045076">
    <property type="entry name" value="MutS"/>
</dbReference>
<dbReference type="GO" id="GO:0003677">
    <property type="term" value="F:DNA binding"/>
    <property type="evidence" value="ECO:0007669"/>
    <property type="project" value="UniProtKB-KW"/>
</dbReference>
<keyword evidence="10" id="KW-1185">Reference proteome</keyword>
<name>A0ABD1Z4J5_9MARC</name>
<evidence type="ECO:0000256" key="4">
    <source>
        <dbReference type="ARBA" id="ARBA00022840"/>
    </source>
</evidence>
<keyword evidence="2" id="KW-0547">Nucleotide-binding</keyword>
<dbReference type="Gene3D" id="3.30.1370.110">
    <property type="match status" value="1"/>
</dbReference>
<feature type="compositionally biased region" description="Polar residues" evidence="7">
    <location>
        <begin position="869"/>
        <end position="881"/>
    </location>
</feature>
<keyword evidence="4" id="KW-0067">ATP-binding</keyword>
<dbReference type="PANTHER" id="PTHR48466:SF1">
    <property type="entry name" value="SMR DOMAIN-CONTAINING PROTEIN"/>
    <property type="match status" value="1"/>
</dbReference>
<dbReference type="GO" id="GO:0004519">
    <property type="term" value="F:endonuclease activity"/>
    <property type="evidence" value="ECO:0007669"/>
    <property type="project" value="UniProtKB-KW"/>
</dbReference>
<dbReference type="Pfam" id="PF20297">
    <property type="entry name" value="MSSS"/>
    <property type="match status" value="1"/>
</dbReference>
<keyword evidence="1" id="KW-0699">rRNA-binding</keyword>
<feature type="region of interest" description="Disordered" evidence="7">
    <location>
        <begin position="866"/>
        <end position="886"/>
    </location>
</feature>
<comment type="caution">
    <text evidence="9">The sequence shown here is derived from an EMBL/GenBank/DDBJ whole genome shotgun (WGS) entry which is preliminary data.</text>
</comment>
<evidence type="ECO:0000256" key="6">
    <source>
        <dbReference type="ARBA" id="ARBA00023125"/>
    </source>
</evidence>
<dbReference type="InterPro" id="IPR007696">
    <property type="entry name" value="DNA_mismatch_repair_MutS_core"/>
</dbReference>
<evidence type="ECO:0000259" key="8">
    <source>
        <dbReference type="PROSITE" id="PS50828"/>
    </source>
</evidence>
<gene>
    <name evidence="9" type="ORF">R1flu_009411</name>
</gene>
<dbReference type="FunFam" id="3.40.50.300:FF:000830">
    <property type="entry name" value="Endonuclease MutS2"/>
    <property type="match status" value="1"/>
</dbReference>
<dbReference type="InterPro" id="IPR000432">
    <property type="entry name" value="DNA_mismatch_repair_MutS_C"/>
</dbReference>
<dbReference type="Pfam" id="PF01713">
    <property type="entry name" value="Smr"/>
    <property type="match status" value="1"/>
</dbReference>
<evidence type="ECO:0000256" key="7">
    <source>
        <dbReference type="SAM" id="MobiDB-lite"/>
    </source>
</evidence>
<dbReference type="InterPro" id="IPR046893">
    <property type="entry name" value="MSSS"/>
</dbReference>
<dbReference type="InterPro" id="IPR036063">
    <property type="entry name" value="Smr_dom_sf"/>
</dbReference>
<evidence type="ECO:0000256" key="3">
    <source>
        <dbReference type="ARBA" id="ARBA00022801"/>
    </source>
</evidence>
<dbReference type="SUPFAM" id="SSF48334">
    <property type="entry name" value="DNA repair protein MutS, domain III"/>
    <property type="match status" value="1"/>
</dbReference>
<dbReference type="GO" id="GO:0019843">
    <property type="term" value="F:rRNA binding"/>
    <property type="evidence" value="ECO:0007669"/>
    <property type="project" value="UniProtKB-KW"/>
</dbReference>
<evidence type="ECO:0000256" key="2">
    <source>
        <dbReference type="ARBA" id="ARBA00022741"/>
    </source>
</evidence>
<dbReference type="NCBIfam" id="TIGR01069">
    <property type="entry name" value="mutS2"/>
    <property type="match status" value="1"/>
</dbReference>
<dbReference type="SMART" id="SM00463">
    <property type="entry name" value="SMR"/>
    <property type="match status" value="1"/>
</dbReference>
<dbReference type="SUPFAM" id="SSF160443">
    <property type="entry name" value="SMR domain-like"/>
    <property type="match status" value="1"/>
</dbReference>
<dbReference type="EMBL" id="JBHFFA010000002">
    <property type="protein sequence ID" value="KAL2641824.1"/>
    <property type="molecule type" value="Genomic_DNA"/>
</dbReference>
<evidence type="ECO:0000256" key="5">
    <source>
        <dbReference type="ARBA" id="ARBA00022884"/>
    </source>
</evidence>
<keyword evidence="3" id="KW-0378">Hydrolase</keyword>
<dbReference type="SMART" id="SM00534">
    <property type="entry name" value="MUTSac"/>
    <property type="match status" value="1"/>
</dbReference>
<keyword evidence="6" id="KW-0238">DNA-binding</keyword>
<keyword evidence="5" id="KW-0694">RNA-binding</keyword>